<keyword evidence="2" id="KW-1185">Reference proteome</keyword>
<evidence type="ECO:0000313" key="2">
    <source>
        <dbReference type="Proteomes" id="UP000789706"/>
    </source>
</evidence>
<proteinExistence type="predicted"/>
<dbReference type="AlphaFoldDB" id="A0A9N9E7K7"/>
<name>A0A9N9E7K7_9GLOM</name>
<organism evidence="1 2">
    <name type="scientific">Diversispora eburnea</name>
    <dbReference type="NCBI Taxonomy" id="1213867"/>
    <lineage>
        <taxon>Eukaryota</taxon>
        <taxon>Fungi</taxon>
        <taxon>Fungi incertae sedis</taxon>
        <taxon>Mucoromycota</taxon>
        <taxon>Glomeromycotina</taxon>
        <taxon>Glomeromycetes</taxon>
        <taxon>Diversisporales</taxon>
        <taxon>Diversisporaceae</taxon>
        <taxon>Diversispora</taxon>
    </lineage>
</organism>
<reference evidence="1" key="1">
    <citation type="submission" date="2021-06" db="EMBL/GenBank/DDBJ databases">
        <authorList>
            <person name="Kallberg Y."/>
            <person name="Tangrot J."/>
            <person name="Rosling A."/>
        </authorList>
    </citation>
    <scope>NUCLEOTIDE SEQUENCE</scope>
    <source>
        <strain evidence="1">AZ414A</strain>
    </source>
</reference>
<protein>
    <submittedName>
        <fullName evidence="1">11070_t:CDS:1</fullName>
    </submittedName>
</protein>
<dbReference type="OrthoDB" id="5381460at2759"/>
<dbReference type="EMBL" id="CAJVPK010008791">
    <property type="protein sequence ID" value="CAG8663119.1"/>
    <property type="molecule type" value="Genomic_DNA"/>
</dbReference>
<evidence type="ECO:0000313" key="1">
    <source>
        <dbReference type="EMBL" id="CAG8663119.1"/>
    </source>
</evidence>
<feature type="non-terminal residue" evidence="1">
    <location>
        <position position="1"/>
    </location>
</feature>
<comment type="caution">
    <text evidence="1">The sequence shown here is derived from an EMBL/GenBank/DDBJ whole genome shotgun (WGS) entry which is preliminary data.</text>
</comment>
<gene>
    <name evidence="1" type="ORF">DEBURN_LOCUS11827</name>
</gene>
<dbReference type="Proteomes" id="UP000789706">
    <property type="component" value="Unassembled WGS sequence"/>
</dbReference>
<sequence>GATLHGIFPPTEWAYGRRLPTLAAGYMMAGAPTPSRHGQIGGAGAPAQGAPATLNIVATLYGGSIRFTTPML</sequence>
<accession>A0A9N9E7K7</accession>
<feature type="non-terminal residue" evidence="1">
    <location>
        <position position="72"/>
    </location>
</feature>